<dbReference type="InterPro" id="IPR051497">
    <property type="entry name" value="Dev/Hematopoietic_TF"/>
</dbReference>
<dbReference type="AlphaFoldDB" id="A0A3P8HF57"/>
<evidence type="ECO:0000259" key="13">
    <source>
        <dbReference type="PROSITE" id="PS50157"/>
    </source>
</evidence>
<name>A0A3P8HF57_9TREM</name>
<dbReference type="GO" id="GO:0005634">
    <property type="term" value="C:nucleus"/>
    <property type="evidence" value="ECO:0007669"/>
    <property type="project" value="UniProtKB-SubCell"/>
</dbReference>
<dbReference type="GO" id="GO:0003700">
    <property type="term" value="F:DNA-binding transcription factor activity"/>
    <property type="evidence" value="ECO:0007669"/>
    <property type="project" value="TreeGrafter"/>
</dbReference>
<comment type="subcellular location">
    <subcellularLocation>
        <location evidence="1">Nucleus</location>
    </subcellularLocation>
</comment>
<protein>
    <recommendedName>
        <fullName evidence="13">C2H2-type domain-containing protein</fullName>
    </recommendedName>
</protein>
<dbReference type="OrthoDB" id="10046198at2759"/>
<evidence type="ECO:0000256" key="9">
    <source>
        <dbReference type="ARBA" id="ARBA00023163"/>
    </source>
</evidence>
<dbReference type="GO" id="GO:0000978">
    <property type="term" value="F:RNA polymerase II cis-regulatory region sequence-specific DNA binding"/>
    <property type="evidence" value="ECO:0007669"/>
    <property type="project" value="TreeGrafter"/>
</dbReference>
<keyword evidence="9" id="KW-0804">Transcription</keyword>
<keyword evidence="3" id="KW-0479">Metal-binding</keyword>
<gene>
    <name evidence="14" type="ORF">ECPE_LOCUS15829</name>
</gene>
<keyword evidence="2" id="KW-1017">Isopeptide bond</keyword>
<evidence type="ECO:0000256" key="8">
    <source>
        <dbReference type="ARBA" id="ARBA00023015"/>
    </source>
</evidence>
<dbReference type="InterPro" id="IPR036236">
    <property type="entry name" value="Znf_C2H2_sf"/>
</dbReference>
<feature type="domain" description="C2H2-type" evidence="13">
    <location>
        <begin position="142"/>
        <end position="164"/>
    </location>
</feature>
<evidence type="ECO:0000256" key="12">
    <source>
        <dbReference type="SAM" id="MobiDB-lite"/>
    </source>
</evidence>
<keyword evidence="8" id="KW-0805">Transcription regulation</keyword>
<evidence type="ECO:0000256" key="1">
    <source>
        <dbReference type="ARBA" id="ARBA00004123"/>
    </source>
</evidence>
<dbReference type="EMBL" id="UZAN01061900">
    <property type="protein sequence ID" value="VDP93101.1"/>
    <property type="molecule type" value="Genomic_DNA"/>
</dbReference>
<feature type="compositionally biased region" description="Basic and acidic residues" evidence="12">
    <location>
        <begin position="211"/>
        <end position="220"/>
    </location>
</feature>
<keyword evidence="6" id="KW-0862">Zinc</keyword>
<keyword evidence="7" id="KW-0832">Ubl conjugation</keyword>
<dbReference type="SUPFAM" id="SSF57667">
    <property type="entry name" value="beta-beta-alpha zinc fingers"/>
    <property type="match status" value="1"/>
</dbReference>
<feature type="domain" description="C2H2-type" evidence="13">
    <location>
        <begin position="114"/>
        <end position="141"/>
    </location>
</feature>
<dbReference type="FunFam" id="3.30.160.60:FF:001175">
    <property type="entry name" value="Zinc finger, C2H2 type"/>
    <property type="match status" value="1"/>
</dbReference>
<keyword evidence="10" id="KW-0539">Nucleus</keyword>
<reference evidence="14 15" key="1">
    <citation type="submission" date="2018-11" db="EMBL/GenBank/DDBJ databases">
        <authorList>
            <consortium name="Pathogen Informatics"/>
        </authorList>
    </citation>
    <scope>NUCLEOTIDE SEQUENCE [LARGE SCALE GENOMIC DNA]</scope>
    <source>
        <strain evidence="14 15">Egypt</strain>
    </source>
</reference>
<keyword evidence="4" id="KW-0677">Repeat</keyword>
<dbReference type="InterPro" id="IPR013087">
    <property type="entry name" value="Znf_C2H2_type"/>
</dbReference>
<feature type="region of interest" description="Disordered" evidence="12">
    <location>
        <begin position="1"/>
        <end position="30"/>
    </location>
</feature>
<dbReference type="PANTHER" id="PTHR45993">
    <property type="entry name" value="B-CELL LYMPHOMA/LEUKEMIA 11"/>
    <property type="match status" value="1"/>
</dbReference>
<dbReference type="PROSITE" id="PS50157">
    <property type="entry name" value="ZINC_FINGER_C2H2_2"/>
    <property type="match status" value="2"/>
</dbReference>
<keyword evidence="15" id="KW-1185">Reference proteome</keyword>
<proteinExistence type="predicted"/>
<feature type="region of interest" description="Disordered" evidence="12">
    <location>
        <begin position="256"/>
        <end position="278"/>
    </location>
</feature>
<evidence type="ECO:0000256" key="6">
    <source>
        <dbReference type="ARBA" id="ARBA00022833"/>
    </source>
</evidence>
<dbReference type="PROSITE" id="PS00028">
    <property type="entry name" value="ZINC_FINGER_C2H2_1"/>
    <property type="match status" value="2"/>
</dbReference>
<dbReference type="Proteomes" id="UP000272942">
    <property type="component" value="Unassembled WGS sequence"/>
</dbReference>
<accession>A0A3P8HF57</accession>
<evidence type="ECO:0000256" key="3">
    <source>
        <dbReference type="ARBA" id="ARBA00022723"/>
    </source>
</evidence>
<dbReference type="SMART" id="SM00355">
    <property type="entry name" value="ZnF_C2H2"/>
    <property type="match status" value="3"/>
</dbReference>
<evidence type="ECO:0000256" key="5">
    <source>
        <dbReference type="ARBA" id="ARBA00022771"/>
    </source>
</evidence>
<evidence type="ECO:0000256" key="10">
    <source>
        <dbReference type="ARBA" id="ARBA00023242"/>
    </source>
</evidence>
<sequence length="278" mass="30788">MASAKDSRVPLSRPNGGLDSAVTDSEKHHAKPITTAYRLAASIMKRPEPVSKADSIESSPLFTRLSTVCDALPYSRSTISPVSTLVPPVPTQRTNQVPTVPINRRNLPRLGRRDRCEYCGKIFKNCSNLTVHRRSHTGEKPYACKLCPYACAQSSKLTRHMRTHGYPTVRVGTELTCSKCHTPFLLTSPLERHMRKCVRNSTIMDTSGQGDGHKRDESNRQELGTHNPVGVYPVKSQRDQSLREERIRIVPGWCSSTVSSVRSRSSSDSVQTTSLSSG</sequence>
<dbReference type="PANTHER" id="PTHR45993:SF6">
    <property type="entry name" value="C2H2-TYPE DOMAIN-CONTAINING PROTEIN"/>
    <property type="match status" value="1"/>
</dbReference>
<feature type="region of interest" description="Disordered" evidence="12">
    <location>
        <begin position="203"/>
        <end position="242"/>
    </location>
</feature>
<organism evidence="14 15">
    <name type="scientific">Echinostoma caproni</name>
    <dbReference type="NCBI Taxonomy" id="27848"/>
    <lineage>
        <taxon>Eukaryota</taxon>
        <taxon>Metazoa</taxon>
        <taxon>Spiralia</taxon>
        <taxon>Lophotrochozoa</taxon>
        <taxon>Platyhelminthes</taxon>
        <taxon>Trematoda</taxon>
        <taxon>Digenea</taxon>
        <taxon>Plagiorchiida</taxon>
        <taxon>Echinostomata</taxon>
        <taxon>Echinostomatoidea</taxon>
        <taxon>Echinostomatidae</taxon>
        <taxon>Echinostoma</taxon>
    </lineage>
</organism>
<evidence type="ECO:0000256" key="11">
    <source>
        <dbReference type="PROSITE-ProRule" id="PRU00042"/>
    </source>
</evidence>
<evidence type="ECO:0000313" key="14">
    <source>
        <dbReference type="EMBL" id="VDP93101.1"/>
    </source>
</evidence>
<evidence type="ECO:0000256" key="2">
    <source>
        <dbReference type="ARBA" id="ARBA00022499"/>
    </source>
</evidence>
<dbReference type="GO" id="GO:0006357">
    <property type="term" value="P:regulation of transcription by RNA polymerase II"/>
    <property type="evidence" value="ECO:0007669"/>
    <property type="project" value="TreeGrafter"/>
</dbReference>
<dbReference type="Pfam" id="PF00096">
    <property type="entry name" value="zf-C2H2"/>
    <property type="match status" value="2"/>
</dbReference>
<keyword evidence="5 11" id="KW-0863">Zinc-finger</keyword>
<dbReference type="GO" id="GO:0008270">
    <property type="term" value="F:zinc ion binding"/>
    <property type="evidence" value="ECO:0007669"/>
    <property type="project" value="UniProtKB-KW"/>
</dbReference>
<evidence type="ECO:0000256" key="4">
    <source>
        <dbReference type="ARBA" id="ARBA00022737"/>
    </source>
</evidence>
<evidence type="ECO:0000313" key="15">
    <source>
        <dbReference type="Proteomes" id="UP000272942"/>
    </source>
</evidence>
<dbReference type="Gene3D" id="3.30.160.60">
    <property type="entry name" value="Classic Zinc Finger"/>
    <property type="match status" value="2"/>
</dbReference>
<dbReference type="FunFam" id="3.30.160.60:FF:000046">
    <property type="entry name" value="Putative B-cell lymphoma/leukemia 11A"/>
    <property type="match status" value="1"/>
</dbReference>
<evidence type="ECO:0000256" key="7">
    <source>
        <dbReference type="ARBA" id="ARBA00022843"/>
    </source>
</evidence>